<keyword evidence="6" id="KW-0472">Membrane</keyword>
<feature type="domain" description="Peptidase S1" evidence="7">
    <location>
        <begin position="199"/>
        <end position="483"/>
    </location>
</feature>
<feature type="compositionally biased region" description="Polar residues" evidence="5">
    <location>
        <begin position="19"/>
        <end position="40"/>
    </location>
</feature>
<dbReference type="InterPro" id="IPR009003">
    <property type="entry name" value="Peptidase_S1_PA"/>
</dbReference>
<evidence type="ECO:0000256" key="6">
    <source>
        <dbReference type="SAM" id="Phobius"/>
    </source>
</evidence>
<dbReference type="GO" id="GO:0008236">
    <property type="term" value="F:serine-type peptidase activity"/>
    <property type="evidence" value="ECO:0007669"/>
    <property type="project" value="UniProtKB-KW"/>
</dbReference>
<dbReference type="EMBL" id="JALLPJ020001292">
    <property type="protein sequence ID" value="KAL3771179.1"/>
    <property type="molecule type" value="Genomic_DNA"/>
</dbReference>
<feature type="region of interest" description="Disordered" evidence="5">
    <location>
        <begin position="1"/>
        <end position="40"/>
    </location>
</feature>
<dbReference type="CDD" id="cd00190">
    <property type="entry name" value="Tryp_SPc"/>
    <property type="match status" value="1"/>
</dbReference>
<dbReference type="AlphaFoldDB" id="A0ABD3N6A9"/>
<dbReference type="GO" id="GO:0006508">
    <property type="term" value="P:proteolysis"/>
    <property type="evidence" value="ECO:0007669"/>
    <property type="project" value="UniProtKB-KW"/>
</dbReference>
<keyword evidence="3" id="KW-1015">Disulfide bond</keyword>
<accession>A0ABD3N6A9</accession>
<keyword evidence="4" id="KW-0720">Serine protease</keyword>
<evidence type="ECO:0000256" key="4">
    <source>
        <dbReference type="RuleBase" id="RU363034"/>
    </source>
</evidence>
<evidence type="ECO:0000256" key="2">
    <source>
        <dbReference type="ARBA" id="ARBA00023026"/>
    </source>
</evidence>
<feature type="compositionally biased region" description="Low complexity" evidence="5">
    <location>
        <begin position="526"/>
        <end position="537"/>
    </location>
</feature>
<dbReference type="Proteomes" id="UP001530400">
    <property type="component" value="Unassembled WGS sequence"/>
</dbReference>
<keyword evidence="9" id="KW-1185">Reference proteome</keyword>
<comment type="similarity">
    <text evidence="1">Belongs to the peptidase S1 family.</text>
</comment>
<dbReference type="PANTHER" id="PTHR24276">
    <property type="entry name" value="POLYSERASE-RELATED"/>
    <property type="match status" value="1"/>
</dbReference>
<dbReference type="PANTHER" id="PTHR24276:SF91">
    <property type="entry name" value="AT26814P-RELATED"/>
    <property type="match status" value="1"/>
</dbReference>
<sequence>MSFHCLFSQDRKNTKTKEAMSSNLPSDNPGPNTSRSTSPAHLTATNRHRITLLLIFVASLTCTLFFNISRQHVVWFSVSRQNRLGEFNSSLTGVETTDADGLLIEIAVNRDVAEKRGTVLTQSRSIDVQSTSEVKSAAEYTISMDILKLNGPMQQNGMVTKDANGLLVEVAAPHAHTSEQLPNNTTTAAAAYTAKQTKIINGMPTSRAKNPFIVRIHSSNPGIDPEDSPSSFFCGGALISPDIILTAAHCIGDDEYVDIYSVQQEKTMTYKISKSLIHPKYKKSFFGYDFALILIEQEHLDVTAQTDENGRQYWDLVHDYDWENSPPIMRLHRYDQTPSCTALSRAKSKRVMTLTVMGYGRVAFPNGPISYSSLRSADVHYLSNEECNLLYSKAPPKALPTKKEGNLITNDMLCANDTKEKQDACSGDSGGPLLARLPVPENKRGFWSLVGVISWGIGCAVSAYPGVYSRVAAEIDWIQSSICDRDNGLSPLSCIIDNDGSYTLRDYAAKALTKDTSKMLLQRQPKSSTTGKSSSSSRLVRKRIHLTLSFNTNGIFRQSGVNKKACELLEGTVLESGPKPKPPFSRPQNSRPTKLEMGLTVSCPENNKSDVRYFIDENNEVRDCFWVKSKCRSLCEKYSNCCPVTCGQSRCKK</sequence>
<dbReference type="PROSITE" id="PS00135">
    <property type="entry name" value="TRYPSIN_SER"/>
    <property type="match status" value="1"/>
</dbReference>
<dbReference type="SUPFAM" id="SSF50494">
    <property type="entry name" value="Trypsin-like serine proteases"/>
    <property type="match status" value="1"/>
</dbReference>
<name>A0ABD3N6A9_9STRA</name>
<dbReference type="InterPro" id="IPR043504">
    <property type="entry name" value="Peptidase_S1_PA_chymotrypsin"/>
</dbReference>
<dbReference type="InterPro" id="IPR033116">
    <property type="entry name" value="TRYPSIN_SER"/>
</dbReference>
<keyword evidence="2" id="KW-0843">Virulence</keyword>
<dbReference type="InterPro" id="IPR001254">
    <property type="entry name" value="Trypsin_dom"/>
</dbReference>
<dbReference type="InterPro" id="IPR050430">
    <property type="entry name" value="Peptidase_S1"/>
</dbReference>
<evidence type="ECO:0000256" key="1">
    <source>
        <dbReference type="ARBA" id="ARBA00007664"/>
    </source>
</evidence>
<dbReference type="PRINTS" id="PR00722">
    <property type="entry name" value="CHYMOTRYPSIN"/>
</dbReference>
<dbReference type="FunFam" id="2.40.10.10:FF:000002">
    <property type="entry name" value="Transmembrane protease serine"/>
    <property type="match status" value="1"/>
</dbReference>
<dbReference type="PROSITE" id="PS50240">
    <property type="entry name" value="TRYPSIN_DOM"/>
    <property type="match status" value="1"/>
</dbReference>
<dbReference type="PROSITE" id="PS00134">
    <property type="entry name" value="TRYPSIN_HIS"/>
    <property type="match status" value="1"/>
</dbReference>
<feature type="transmembrane region" description="Helical" evidence="6">
    <location>
        <begin position="50"/>
        <end position="68"/>
    </location>
</feature>
<dbReference type="SMART" id="SM00020">
    <property type="entry name" value="Tryp_SPc"/>
    <property type="match status" value="1"/>
</dbReference>
<protein>
    <recommendedName>
        <fullName evidence="7">Peptidase S1 domain-containing protein</fullName>
    </recommendedName>
</protein>
<keyword evidence="4" id="KW-0378">Hydrolase</keyword>
<dbReference type="InterPro" id="IPR018114">
    <property type="entry name" value="TRYPSIN_HIS"/>
</dbReference>
<evidence type="ECO:0000313" key="9">
    <source>
        <dbReference type="Proteomes" id="UP001530400"/>
    </source>
</evidence>
<evidence type="ECO:0000256" key="5">
    <source>
        <dbReference type="SAM" id="MobiDB-lite"/>
    </source>
</evidence>
<feature type="compositionally biased region" description="Basic and acidic residues" evidence="5">
    <location>
        <begin position="9"/>
        <end position="18"/>
    </location>
</feature>
<keyword evidence="4" id="KW-0645">Protease</keyword>
<proteinExistence type="inferred from homology"/>
<feature type="region of interest" description="Disordered" evidence="5">
    <location>
        <begin position="518"/>
        <end position="538"/>
    </location>
</feature>
<dbReference type="Gene3D" id="2.40.10.10">
    <property type="entry name" value="Trypsin-like serine proteases"/>
    <property type="match status" value="2"/>
</dbReference>
<reference evidence="8 9" key="1">
    <citation type="submission" date="2024-10" db="EMBL/GenBank/DDBJ databases">
        <title>Updated reference genomes for cyclostephanoid diatoms.</title>
        <authorList>
            <person name="Roberts W.R."/>
            <person name="Alverson A.J."/>
        </authorList>
    </citation>
    <scope>NUCLEOTIDE SEQUENCE [LARGE SCALE GENOMIC DNA]</scope>
    <source>
        <strain evidence="8 9">AJA010-31</strain>
    </source>
</reference>
<dbReference type="Pfam" id="PF00089">
    <property type="entry name" value="Trypsin"/>
    <property type="match status" value="1"/>
</dbReference>
<keyword evidence="6" id="KW-1133">Transmembrane helix</keyword>
<organism evidence="8 9">
    <name type="scientific">Cyclotella atomus</name>
    <dbReference type="NCBI Taxonomy" id="382360"/>
    <lineage>
        <taxon>Eukaryota</taxon>
        <taxon>Sar</taxon>
        <taxon>Stramenopiles</taxon>
        <taxon>Ochrophyta</taxon>
        <taxon>Bacillariophyta</taxon>
        <taxon>Coscinodiscophyceae</taxon>
        <taxon>Thalassiosirophycidae</taxon>
        <taxon>Stephanodiscales</taxon>
        <taxon>Stephanodiscaceae</taxon>
        <taxon>Cyclotella</taxon>
    </lineage>
</organism>
<comment type="caution">
    <text evidence="8">The sequence shown here is derived from an EMBL/GenBank/DDBJ whole genome shotgun (WGS) entry which is preliminary data.</text>
</comment>
<dbReference type="InterPro" id="IPR001314">
    <property type="entry name" value="Peptidase_S1A"/>
</dbReference>
<evidence type="ECO:0000256" key="3">
    <source>
        <dbReference type="ARBA" id="ARBA00023157"/>
    </source>
</evidence>
<keyword evidence="6" id="KW-0812">Transmembrane</keyword>
<gene>
    <name evidence="8" type="ORF">ACHAWO_012475</name>
</gene>
<evidence type="ECO:0000259" key="7">
    <source>
        <dbReference type="PROSITE" id="PS50240"/>
    </source>
</evidence>
<evidence type="ECO:0000313" key="8">
    <source>
        <dbReference type="EMBL" id="KAL3771179.1"/>
    </source>
</evidence>